<dbReference type="Gene3D" id="3.40.50.1820">
    <property type="entry name" value="alpha/beta hydrolase"/>
    <property type="match status" value="1"/>
</dbReference>
<name>A0A4S8LA86_DENBC</name>
<comment type="catalytic activity">
    <reaction evidence="4">
        <text>a monoacylglycerol + H2O = glycerol + a fatty acid + H(+)</text>
        <dbReference type="Rhea" id="RHEA:15245"/>
        <dbReference type="ChEBI" id="CHEBI:15377"/>
        <dbReference type="ChEBI" id="CHEBI:15378"/>
        <dbReference type="ChEBI" id="CHEBI:17408"/>
        <dbReference type="ChEBI" id="CHEBI:17754"/>
        <dbReference type="ChEBI" id="CHEBI:28868"/>
    </reaction>
</comment>
<dbReference type="SUPFAM" id="SSF53474">
    <property type="entry name" value="alpha/beta-Hydrolases"/>
    <property type="match status" value="1"/>
</dbReference>
<dbReference type="OrthoDB" id="426718at2759"/>
<organism evidence="7 8">
    <name type="scientific">Dendrothele bispora (strain CBS 962.96)</name>
    <dbReference type="NCBI Taxonomy" id="1314807"/>
    <lineage>
        <taxon>Eukaryota</taxon>
        <taxon>Fungi</taxon>
        <taxon>Dikarya</taxon>
        <taxon>Basidiomycota</taxon>
        <taxon>Agaricomycotina</taxon>
        <taxon>Agaricomycetes</taxon>
        <taxon>Agaricomycetidae</taxon>
        <taxon>Agaricales</taxon>
        <taxon>Agaricales incertae sedis</taxon>
        <taxon>Dendrothele</taxon>
    </lineage>
</organism>
<reference evidence="7 8" key="1">
    <citation type="journal article" date="2019" name="Nat. Ecol. Evol.">
        <title>Megaphylogeny resolves global patterns of mushroom evolution.</title>
        <authorList>
            <person name="Varga T."/>
            <person name="Krizsan K."/>
            <person name="Foldi C."/>
            <person name="Dima B."/>
            <person name="Sanchez-Garcia M."/>
            <person name="Sanchez-Ramirez S."/>
            <person name="Szollosi G.J."/>
            <person name="Szarkandi J.G."/>
            <person name="Papp V."/>
            <person name="Albert L."/>
            <person name="Andreopoulos W."/>
            <person name="Angelini C."/>
            <person name="Antonin V."/>
            <person name="Barry K.W."/>
            <person name="Bougher N.L."/>
            <person name="Buchanan P."/>
            <person name="Buyck B."/>
            <person name="Bense V."/>
            <person name="Catcheside P."/>
            <person name="Chovatia M."/>
            <person name="Cooper J."/>
            <person name="Damon W."/>
            <person name="Desjardin D."/>
            <person name="Finy P."/>
            <person name="Geml J."/>
            <person name="Haridas S."/>
            <person name="Hughes K."/>
            <person name="Justo A."/>
            <person name="Karasinski D."/>
            <person name="Kautmanova I."/>
            <person name="Kiss B."/>
            <person name="Kocsube S."/>
            <person name="Kotiranta H."/>
            <person name="LaButti K.M."/>
            <person name="Lechner B.E."/>
            <person name="Liimatainen K."/>
            <person name="Lipzen A."/>
            <person name="Lukacs Z."/>
            <person name="Mihaltcheva S."/>
            <person name="Morgado L.N."/>
            <person name="Niskanen T."/>
            <person name="Noordeloos M.E."/>
            <person name="Ohm R.A."/>
            <person name="Ortiz-Santana B."/>
            <person name="Ovrebo C."/>
            <person name="Racz N."/>
            <person name="Riley R."/>
            <person name="Savchenko A."/>
            <person name="Shiryaev A."/>
            <person name="Soop K."/>
            <person name="Spirin V."/>
            <person name="Szebenyi C."/>
            <person name="Tomsovsky M."/>
            <person name="Tulloss R.E."/>
            <person name="Uehling J."/>
            <person name="Grigoriev I.V."/>
            <person name="Vagvolgyi C."/>
            <person name="Papp T."/>
            <person name="Martin F.M."/>
            <person name="Miettinen O."/>
            <person name="Hibbett D.S."/>
            <person name="Nagy L.G."/>
        </authorList>
    </citation>
    <scope>NUCLEOTIDE SEQUENCE [LARGE SCALE GENOMIC DNA]</scope>
    <source>
        <strain evidence="7 8">CBS 962.96</strain>
    </source>
</reference>
<keyword evidence="5" id="KW-0732">Signal</keyword>
<dbReference type="GO" id="GO:0016787">
    <property type="term" value="F:hydrolase activity"/>
    <property type="evidence" value="ECO:0007669"/>
    <property type="project" value="UniProtKB-KW"/>
</dbReference>
<feature type="domain" description="Fungal lipase-type" evidence="6">
    <location>
        <begin position="104"/>
        <end position="241"/>
    </location>
</feature>
<evidence type="ECO:0000256" key="1">
    <source>
        <dbReference type="ARBA" id="ARBA00023157"/>
    </source>
</evidence>
<protein>
    <submittedName>
        <fullName evidence="7">Alpha/beta-hydrolase</fullName>
    </submittedName>
</protein>
<dbReference type="GO" id="GO:0006629">
    <property type="term" value="P:lipid metabolic process"/>
    <property type="evidence" value="ECO:0007669"/>
    <property type="project" value="InterPro"/>
</dbReference>
<dbReference type="InterPro" id="IPR002921">
    <property type="entry name" value="Fungal_lipase-type"/>
</dbReference>
<evidence type="ECO:0000256" key="5">
    <source>
        <dbReference type="SAM" id="SignalP"/>
    </source>
</evidence>
<sequence length="305" mass="32117">MRTSYILSILLGVASTWVYAAPTLRKLEARQDFSVLSNAAISAFSPYSYFAAAAYCSATTTLAWTCGEKCEANSDFVPVASGGDGDSLQFWYVGFSPSLGTVIVAHQGTDPTQLESVLTDADFPQDSLDPTLFPGISSDIKVHGGFADAHAETAADVLAAVQTALANNNVNAVTVVGHSLGGALAVLSSIYLPLHISGPTFRTVTYGTPRIGNAAFADYVDAHTDLTRVNNKEDLIPIVPGRGLGFAHPNGEVRIQDDDEWITCPGHDNTDARCTTGAVPNIFEGNIIDHLGPYNGITIASFACA</sequence>
<gene>
    <name evidence="7" type="ORF">K435DRAFT_732307</name>
</gene>
<comment type="similarity">
    <text evidence="2">Belongs to the AB hydrolase superfamily. Lipase family. Class 3 subfamily.</text>
</comment>
<dbReference type="Proteomes" id="UP000297245">
    <property type="component" value="Unassembled WGS sequence"/>
</dbReference>
<accession>A0A4S8LA86</accession>
<feature type="chain" id="PRO_5020636631" evidence="5">
    <location>
        <begin position="21"/>
        <end position="305"/>
    </location>
</feature>
<dbReference type="AlphaFoldDB" id="A0A4S8LA86"/>
<dbReference type="PANTHER" id="PTHR45856">
    <property type="entry name" value="ALPHA/BETA-HYDROLASES SUPERFAMILY PROTEIN"/>
    <property type="match status" value="1"/>
</dbReference>
<dbReference type="InterPro" id="IPR029058">
    <property type="entry name" value="AB_hydrolase_fold"/>
</dbReference>
<dbReference type="InterPro" id="IPR051218">
    <property type="entry name" value="Sec_MonoDiacylglyc_Lipase"/>
</dbReference>
<keyword evidence="8" id="KW-1185">Reference proteome</keyword>
<dbReference type="PANTHER" id="PTHR45856:SF25">
    <property type="entry name" value="FUNGAL LIPASE-LIKE DOMAIN-CONTAINING PROTEIN"/>
    <property type="match status" value="1"/>
</dbReference>
<evidence type="ECO:0000256" key="2">
    <source>
        <dbReference type="ARBA" id="ARBA00043996"/>
    </source>
</evidence>
<evidence type="ECO:0000256" key="3">
    <source>
        <dbReference type="ARBA" id="ARBA00047591"/>
    </source>
</evidence>
<feature type="signal peptide" evidence="5">
    <location>
        <begin position="1"/>
        <end position="20"/>
    </location>
</feature>
<evidence type="ECO:0000256" key="4">
    <source>
        <dbReference type="ARBA" id="ARBA00048461"/>
    </source>
</evidence>
<proteinExistence type="inferred from homology"/>
<dbReference type="Pfam" id="PF01764">
    <property type="entry name" value="Lipase_3"/>
    <property type="match status" value="1"/>
</dbReference>
<evidence type="ECO:0000313" key="7">
    <source>
        <dbReference type="EMBL" id="THU85501.1"/>
    </source>
</evidence>
<keyword evidence="1" id="KW-1015">Disulfide bond</keyword>
<dbReference type="CDD" id="cd00519">
    <property type="entry name" value="Lipase_3"/>
    <property type="match status" value="1"/>
</dbReference>
<evidence type="ECO:0000313" key="8">
    <source>
        <dbReference type="Proteomes" id="UP000297245"/>
    </source>
</evidence>
<keyword evidence="7" id="KW-0378">Hydrolase</keyword>
<comment type="catalytic activity">
    <reaction evidence="3">
        <text>a diacylglycerol + H2O = a monoacylglycerol + a fatty acid + H(+)</text>
        <dbReference type="Rhea" id="RHEA:32731"/>
        <dbReference type="ChEBI" id="CHEBI:15377"/>
        <dbReference type="ChEBI" id="CHEBI:15378"/>
        <dbReference type="ChEBI" id="CHEBI:17408"/>
        <dbReference type="ChEBI" id="CHEBI:18035"/>
        <dbReference type="ChEBI" id="CHEBI:28868"/>
    </reaction>
</comment>
<dbReference type="EMBL" id="ML179543">
    <property type="protein sequence ID" value="THU85501.1"/>
    <property type="molecule type" value="Genomic_DNA"/>
</dbReference>
<evidence type="ECO:0000259" key="6">
    <source>
        <dbReference type="Pfam" id="PF01764"/>
    </source>
</evidence>